<dbReference type="InterPro" id="IPR047057">
    <property type="entry name" value="MerR_fam"/>
</dbReference>
<dbReference type="Pfam" id="PF13411">
    <property type="entry name" value="MerR_1"/>
    <property type="match status" value="1"/>
</dbReference>
<feature type="domain" description="HTH merR-type" evidence="2">
    <location>
        <begin position="21"/>
        <end position="89"/>
    </location>
</feature>
<accession>A0A286H8E7</accession>
<sequence>MVTPGESPHEDPGPEVDVDREMTVDELAARVGVTVRNLRAYSARGLLPPPRMVGRTGFYGREHVTRLVLVREMLAEGYSLAMIERTLASAPVNASTATLALHRALLAPWLPSEPEVITGAELATRAGVPEDPALVDRLVELGLVRRLGDGDLEVRDPALLAAGLQVVGLGVPPDALIDAQTRVNEHVRAIAQTYVQMFVATGWQAFVDAGAPADRLETVLDTVSRLQPVAAQAVLAAFRTEMAAAVEAAVETALSQLQGE</sequence>
<evidence type="ECO:0000313" key="4">
    <source>
        <dbReference type="Proteomes" id="UP000219482"/>
    </source>
</evidence>
<dbReference type="InterPro" id="IPR009061">
    <property type="entry name" value="DNA-bd_dom_put_sf"/>
</dbReference>
<evidence type="ECO:0000259" key="2">
    <source>
        <dbReference type="PROSITE" id="PS50937"/>
    </source>
</evidence>
<dbReference type="SUPFAM" id="SSF46955">
    <property type="entry name" value="Putative DNA-binding domain"/>
    <property type="match status" value="1"/>
</dbReference>
<dbReference type="Proteomes" id="UP000219482">
    <property type="component" value="Unassembled WGS sequence"/>
</dbReference>
<dbReference type="Gene3D" id="1.10.1660.10">
    <property type="match status" value="1"/>
</dbReference>
<dbReference type="GO" id="GO:0003677">
    <property type="term" value="F:DNA binding"/>
    <property type="evidence" value="ECO:0007669"/>
    <property type="project" value="UniProtKB-KW"/>
</dbReference>
<evidence type="ECO:0000256" key="1">
    <source>
        <dbReference type="ARBA" id="ARBA00023125"/>
    </source>
</evidence>
<dbReference type="PANTHER" id="PTHR30204">
    <property type="entry name" value="REDOX-CYCLING DRUG-SENSING TRANSCRIPTIONAL ACTIVATOR SOXR"/>
    <property type="match status" value="1"/>
</dbReference>
<keyword evidence="4" id="KW-1185">Reference proteome</keyword>
<dbReference type="GO" id="GO:0003700">
    <property type="term" value="F:DNA-binding transcription factor activity"/>
    <property type="evidence" value="ECO:0007669"/>
    <property type="project" value="InterPro"/>
</dbReference>
<dbReference type="AlphaFoldDB" id="A0A286H8E7"/>
<dbReference type="InterPro" id="IPR000551">
    <property type="entry name" value="MerR-type_HTH_dom"/>
</dbReference>
<proteinExistence type="predicted"/>
<dbReference type="PRINTS" id="PR00040">
    <property type="entry name" value="HTHMERR"/>
</dbReference>
<dbReference type="PANTHER" id="PTHR30204:SF93">
    <property type="entry name" value="HTH MERR-TYPE DOMAIN-CONTAINING PROTEIN"/>
    <property type="match status" value="1"/>
</dbReference>
<organism evidence="3 4">
    <name type="scientific">Blastococcus haudaquaticus</name>
    <dbReference type="NCBI Taxonomy" id="1938745"/>
    <lineage>
        <taxon>Bacteria</taxon>
        <taxon>Bacillati</taxon>
        <taxon>Actinomycetota</taxon>
        <taxon>Actinomycetes</taxon>
        <taxon>Geodermatophilales</taxon>
        <taxon>Geodermatophilaceae</taxon>
        <taxon>Blastococcus</taxon>
    </lineage>
</organism>
<reference evidence="4" key="1">
    <citation type="submission" date="2017-09" db="EMBL/GenBank/DDBJ databases">
        <authorList>
            <person name="Varghese N."/>
            <person name="Submissions S."/>
        </authorList>
    </citation>
    <scope>NUCLEOTIDE SEQUENCE [LARGE SCALE GENOMIC DNA]</scope>
    <source>
        <strain evidence="4">DSM 44270</strain>
    </source>
</reference>
<dbReference type="SMART" id="SM00422">
    <property type="entry name" value="HTH_MERR"/>
    <property type="match status" value="1"/>
</dbReference>
<gene>
    <name evidence="3" type="ORF">SAMN06272739_4439</name>
</gene>
<dbReference type="EMBL" id="OCNK01000009">
    <property type="protein sequence ID" value="SOE04058.1"/>
    <property type="molecule type" value="Genomic_DNA"/>
</dbReference>
<evidence type="ECO:0000313" key="3">
    <source>
        <dbReference type="EMBL" id="SOE04058.1"/>
    </source>
</evidence>
<protein>
    <submittedName>
        <fullName evidence="3">DNA-binding transcriptional regulator, MerR family</fullName>
    </submittedName>
</protein>
<keyword evidence="1 3" id="KW-0238">DNA-binding</keyword>
<name>A0A286H8E7_9ACTN</name>
<dbReference type="PROSITE" id="PS50937">
    <property type="entry name" value="HTH_MERR_2"/>
    <property type="match status" value="1"/>
</dbReference>